<evidence type="ECO:0000313" key="5">
    <source>
        <dbReference type="EMBL" id="ELW68679.1"/>
    </source>
</evidence>
<sequence>MLAQQLGMQSAKARGRPSAEYTGRQRGTVGKPEMSSMRILENDGGSGHKMTEGKSRGKVHRSNTIFLCYQVDKIEQHSTVLLDRAVFTHQVHPSCHAELRFLSWFYDDILSPDEDFQILRHPTERLDPETFYFQLENLIFAWDRNTTFLCCQVDRMEWQGTVPPDGGSLKTRSILPAMQNCAFSCGSAMSSCPLTKTTRSPGACPGTPALCRAVGDFLAAHRNVRLTTFTA</sequence>
<keyword evidence="2" id="KW-0378">Hydrolase</keyword>
<feature type="region of interest" description="Disordered" evidence="4">
    <location>
        <begin position="1"/>
        <end position="57"/>
    </location>
</feature>
<keyword evidence="6" id="KW-1185">Reference proteome</keyword>
<dbReference type="GO" id="GO:0000932">
    <property type="term" value="C:P-body"/>
    <property type="evidence" value="ECO:0007669"/>
    <property type="project" value="TreeGrafter"/>
</dbReference>
<dbReference type="PANTHER" id="PTHR13857:SF45">
    <property type="entry name" value="DNA DC-DU-EDITING ENZYME APOBEC-3F"/>
    <property type="match status" value="1"/>
</dbReference>
<dbReference type="GO" id="GO:0051607">
    <property type="term" value="P:defense response to virus"/>
    <property type="evidence" value="ECO:0007669"/>
    <property type="project" value="TreeGrafter"/>
</dbReference>
<evidence type="ECO:0000256" key="2">
    <source>
        <dbReference type="ARBA" id="ARBA00022801"/>
    </source>
</evidence>
<keyword evidence="3" id="KW-0862">Zinc</keyword>
<dbReference type="EMBL" id="KB320563">
    <property type="protein sequence ID" value="ELW68679.1"/>
    <property type="molecule type" value="Genomic_DNA"/>
</dbReference>
<organism evidence="5 6">
    <name type="scientific">Tupaia chinensis</name>
    <name type="common">Chinese tree shrew</name>
    <name type="synonym">Tupaia belangeri chinensis</name>
    <dbReference type="NCBI Taxonomy" id="246437"/>
    <lineage>
        <taxon>Eukaryota</taxon>
        <taxon>Metazoa</taxon>
        <taxon>Chordata</taxon>
        <taxon>Craniata</taxon>
        <taxon>Vertebrata</taxon>
        <taxon>Euteleostomi</taxon>
        <taxon>Mammalia</taxon>
        <taxon>Eutheria</taxon>
        <taxon>Euarchontoglires</taxon>
        <taxon>Scandentia</taxon>
        <taxon>Tupaiidae</taxon>
        <taxon>Tupaia</taxon>
    </lineage>
</organism>
<dbReference type="GO" id="GO:0045869">
    <property type="term" value="P:negative regulation of single stranded viral RNA replication via double stranded DNA intermediate"/>
    <property type="evidence" value="ECO:0007669"/>
    <property type="project" value="TreeGrafter"/>
</dbReference>
<keyword evidence="1" id="KW-0479">Metal-binding</keyword>
<protein>
    <submittedName>
        <fullName evidence="5">DNA dC-&gt;dU-editing enzyme APOBEC-3F</fullName>
    </submittedName>
</protein>
<dbReference type="GO" id="GO:0016554">
    <property type="term" value="P:cytidine to uridine editing"/>
    <property type="evidence" value="ECO:0007669"/>
    <property type="project" value="TreeGrafter"/>
</dbReference>
<dbReference type="InterPro" id="IPR050610">
    <property type="entry name" value="APOBEC_Cyt_Deaminase"/>
</dbReference>
<reference evidence="6" key="1">
    <citation type="submission" date="2012-07" db="EMBL/GenBank/DDBJ databases">
        <title>Genome of the Chinese tree shrew, a rising model animal genetically related to primates.</title>
        <authorList>
            <person name="Zhang G."/>
            <person name="Fan Y."/>
            <person name="Yao Y."/>
            <person name="Huang Z."/>
        </authorList>
    </citation>
    <scope>NUCLEOTIDE SEQUENCE [LARGE SCALE GENOMIC DNA]</scope>
</reference>
<dbReference type="InParanoid" id="L9L1Q2"/>
<dbReference type="Pfam" id="PF18782">
    <property type="entry name" value="NAD2"/>
    <property type="match status" value="2"/>
</dbReference>
<dbReference type="GO" id="GO:0005634">
    <property type="term" value="C:nucleus"/>
    <property type="evidence" value="ECO:0007669"/>
    <property type="project" value="TreeGrafter"/>
</dbReference>
<accession>L9L1Q2</accession>
<dbReference type="Gene3D" id="3.40.140.10">
    <property type="entry name" value="Cytidine Deaminase, domain 2"/>
    <property type="match status" value="2"/>
</dbReference>
<dbReference type="AlphaFoldDB" id="L9L1Q2"/>
<dbReference type="GO" id="GO:0070383">
    <property type="term" value="P:DNA cytosine deamination"/>
    <property type="evidence" value="ECO:0007669"/>
    <property type="project" value="TreeGrafter"/>
</dbReference>
<dbReference type="GO" id="GO:0046872">
    <property type="term" value="F:metal ion binding"/>
    <property type="evidence" value="ECO:0007669"/>
    <property type="project" value="UniProtKB-KW"/>
</dbReference>
<name>L9L1Q2_TUPCH</name>
<reference evidence="6" key="2">
    <citation type="journal article" date="2013" name="Nat. Commun.">
        <title>Genome of the Chinese tree shrew.</title>
        <authorList>
            <person name="Fan Y."/>
            <person name="Huang Z.Y."/>
            <person name="Cao C.C."/>
            <person name="Chen C.S."/>
            <person name="Chen Y.X."/>
            <person name="Fan D.D."/>
            <person name="He J."/>
            <person name="Hou H.L."/>
            <person name="Hu L."/>
            <person name="Hu X.T."/>
            <person name="Jiang X.T."/>
            <person name="Lai R."/>
            <person name="Lang Y.S."/>
            <person name="Liang B."/>
            <person name="Liao S.G."/>
            <person name="Mu D."/>
            <person name="Ma Y.Y."/>
            <person name="Niu Y.Y."/>
            <person name="Sun X.Q."/>
            <person name="Xia J.Q."/>
            <person name="Xiao J."/>
            <person name="Xiong Z.Q."/>
            <person name="Xu L."/>
            <person name="Yang L."/>
            <person name="Zhang Y."/>
            <person name="Zhao W."/>
            <person name="Zhao X.D."/>
            <person name="Zheng Y.T."/>
            <person name="Zhou J.M."/>
            <person name="Zhu Y.B."/>
            <person name="Zhang G.J."/>
            <person name="Wang J."/>
            <person name="Yao Y.G."/>
        </authorList>
    </citation>
    <scope>NUCLEOTIDE SEQUENCE [LARGE SCALE GENOMIC DNA]</scope>
</reference>
<proteinExistence type="predicted"/>
<dbReference type="PANTHER" id="PTHR13857">
    <property type="entry name" value="MRNA EDITING ENZYME"/>
    <property type="match status" value="1"/>
</dbReference>
<dbReference type="GO" id="GO:0004126">
    <property type="term" value="F:cytidine deaminase activity"/>
    <property type="evidence" value="ECO:0007669"/>
    <property type="project" value="TreeGrafter"/>
</dbReference>
<evidence type="ECO:0000256" key="1">
    <source>
        <dbReference type="ARBA" id="ARBA00022723"/>
    </source>
</evidence>
<evidence type="ECO:0000313" key="6">
    <source>
        <dbReference type="Proteomes" id="UP000011518"/>
    </source>
</evidence>
<dbReference type="GO" id="GO:0003723">
    <property type="term" value="F:RNA binding"/>
    <property type="evidence" value="ECO:0007669"/>
    <property type="project" value="TreeGrafter"/>
</dbReference>
<evidence type="ECO:0000256" key="4">
    <source>
        <dbReference type="SAM" id="MobiDB-lite"/>
    </source>
</evidence>
<evidence type="ECO:0000256" key="3">
    <source>
        <dbReference type="ARBA" id="ARBA00022833"/>
    </source>
</evidence>
<dbReference type="Proteomes" id="UP000011518">
    <property type="component" value="Unassembled WGS sequence"/>
</dbReference>
<gene>
    <name evidence="5" type="ORF">TREES_T100008700</name>
</gene>